<reference evidence="2" key="1">
    <citation type="journal article" date="2014" name="Int. J. Syst. Evol. Microbiol.">
        <title>Complete genome sequence of Corynebacterium casei LMG S-19264T (=DSM 44701T), isolated from a smear-ripened cheese.</title>
        <authorList>
            <consortium name="US DOE Joint Genome Institute (JGI-PGF)"/>
            <person name="Walter F."/>
            <person name="Albersmeier A."/>
            <person name="Kalinowski J."/>
            <person name="Ruckert C."/>
        </authorList>
    </citation>
    <scope>NUCLEOTIDE SEQUENCE</scope>
    <source>
        <strain evidence="2">JCM 4784</strain>
    </source>
</reference>
<dbReference type="InterPro" id="IPR050471">
    <property type="entry name" value="AB_hydrolase"/>
</dbReference>
<protein>
    <submittedName>
        <fullName evidence="2">Arylesterase</fullName>
    </submittedName>
</protein>
<sequence>MPFVTVKDGTRLYYEDWGQGRPVVLLGSATMNSRMWEFQAPYLAARGLRCVLPDRRGFGRSERPWDGYDYDTLADDLAALLDHLDLREATLVGYALGGGEAVRYLARHGADRVARLALVCTTTPFLLRAPDNPGGFDAALLEEIVTAMAADRPGYVEQIVTGFFGGPGARAADLPLSTPLMTWLTQQCLDGSPRAGVEVTRTLFTHDLRADTAGVEVPTLIVHGDTDASAPLELCAHASAALIPHSRVLVYEGAAHGLFATHAGRLNSDLLHFAGAGR</sequence>
<gene>
    <name evidence="2" type="ORF">GCM10018785_69450</name>
</gene>
<reference evidence="2" key="2">
    <citation type="submission" date="2020-09" db="EMBL/GenBank/DDBJ databases">
        <authorList>
            <person name="Sun Q."/>
            <person name="Ohkuma M."/>
        </authorList>
    </citation>
    <scope>NUCLEOTIDE SEQUENCE</scope>
    <source>
        <strain evidence="2">JCM 4784</strain>
    </source>
</reference>
<organism evidence="2 3">
    <name type="scientific">Streptomyces longispororuber</name>
    <dbReference type="NCBI Taxonomy" id="68230"/>
    <lineage>
        <taxon>Bacteria</taxon>
        <taxon>Bacillati</taxon>
        <taxon>Actinomycetota</taxon>
        <taxon>Actinomycetes</taxon>
        <taxon>Kitasatosporales</taxon>
        <taxon>Streptomycetaceae</taxon>
        <taxon>Streptomyces</taxon>
    </lineage>
</organism>
<evidence type="ECO:0000259" key="1">
    <source>
        <dbReference type="Pfam" id="PF00561"/>
    </source>
</evidence>
<dbReference type="Gene3D" id="3.40.50.1820">
    <property type="entry name" value="alpha/beta hydrolase"/>
    <property type="match status" value="1"/>
</dbReference>
<dbReference type="InterPro" id="IPR000073">
    <property type="entry name" value="AB_hydrolase_1"/>
</dbReference>
<dbReference type="Proteomes" id="UP000608024">
    <property type="component" value="Unassembled WGS sequence"/>
</dbReference>
<evidence type="ECO:0000313" key="3">
    <source>
        <dbReference type="Proteomes" id="UP000608024"/>
    </source>
</evidence>
<evidence type="ECO:0000313" key="2">
    <source>
        <dbReference type="EMBL" id="GHE93855.1"/>
    </source>
</evidence>
<dbReference type="InterPro" id="IPR029058">
    <property type="entry name" value="AB_hydrolase_fold"/>
</dbReference>
<proteinExistence type="predicted"/>
<dbReference type="SUPFAM" id="SSF53474">
    <property type="entry name" value="alpha/beta-Hydrolases"/>
    <property type="match status" value="1"/>
</dbReference>
<dbReference type="PRINTS" id="PR00111">
    <property type="entry name" value="ABHYDROLASE"/>
</dbReference>
<keyword evidence="3" id="KW-1185">Reference proteome</keyword>
<dbReference type="PANTHER" id="PTHR43433:SF4">
    <property type="entry name" value="NON-HEME CHLOROPEROXIDASE-RELATED"/>
    <property type="match status" value="1"/>
</dbReference>
<dbReference type="RefSeq" id="WP_190140157.1">
    <property type="nucleotide sequence ID" value="NZ_BNBT01000191.1"/>
</dbReference>
<accession>A0A919DX40</accession>
<dbReference type="EMBL" id="BNBT01000191">
    <property type="protein sequence ID" value="GHE93855.1"/>
    <property type="molecule type" value="Genomic_DNA"/>
</dbReference>
<dbReference type="GO" id="GO:0003824">
    <property type="term" value="F:catalytic activity"/>
    <property type="evidence" value="ECO:0007669"/>
    <property type="project" value="UniProtKB-ARBA"/>
</dbReference>
<name>A0A919DX40_9ACTN</name>
<dbReference type="AlphaFoldDB" id="A0A919DX40"/>
<feature type="domain" description="AB hydrolase-1" evidence="1">
    <location>
        <begin position="22"/>
        <end position="262"/>
    </location>
</feature>
<dbReference type="Pfam" id="PF00561">
    <property type="entry name" value="Abhydrolase_1"/>
    <property type="match status" value="1"/>
</dbReference>
<dbReference type="PANTHER" id="PTHR43433">
    <property type="entry name" value="HYDROLASE, ALPHA/BETA FOLD FAMILY PROTEIN"/>
    <property type="match status" value="1"/>
</dbReference>
<comment type="caution">
    <text evidence="2">The sequence shown here is derived from an EMBL/GenBank/DDBJ whole genome shotgun (WGS) entry which is preliminary data.</text>
</comment>